<gene>
    <name evidence="6" type="ORF">CPEL01642_LOCUS3237</name>
</gene>
<dbReference type="InterPro" id="IPR018247">
    <property type="entry name" value="EF_Hand_1_Ca_BS"/>
</dbReference>
<dbReference type="InterPro" id="IPR002048">
    <property type="entry name" value="EF_hand_dom"/>
</dbReference>
<dbReference type="Pfam" id="PF13202">
    <property type="entry name" value="EF-hand_5"/>
    <property type="match status" value="2"/>
</dbReference>
<dbReference type="SMART" id="SM00054">
    <property type="entry name" value="EFh"/>
    <property type="match status" value="4"/>
</dbReference>
<dbReference type="Gene3D" id="1.10.238.10">
    <property type="entry name" value="EF-hand"/>
    <property type="match status" value="2"/>
</dbReference>
<evidence type="ECO:0000256" key="4">
    <source>
        <dbReference type="SAM" id="SignalP"/>
    </source>
</evidence>
<evidence type="ECO:0000256" key="3">
    <source>
        <dbReference type="ARBA" id="ARBA00022837"/>
    </source>
</evidence>
<keyword evidence="1" id="KW-0479">Metal-binding</keyword>
<dbReference type="AlphaFoldDB" id="A0A7S0L234"/>
<keyword evidence="4" id="KW-0732">Signal</keyword>
<accession>A0A7S0L234</accession>
<protein>
    <recommendedName>
        <fullName evidence="5">EF-hand domain-containing protein</fullName>
    </recommendedName>
</protein>
<feature type="domain" description="EF-hand" evidence="5">
    <location>
        <begin position="99"/>
        <end position="134"/>
    </location>
</feature>
<feature type="domain" description="EF-hand" evidence="5">
    <location>
        <begin position="150"/>
        <end position="185"/>
    </location>
</feature>
<evidence type="ECO:0000256" key="1">
    <source>
        <dbReference type="ARBA" id="ARBA00022723"/>
    </source>
</evidence>
<organism evidence="6">
    <name type="scientific">Coccolithus braarudii</name>
    <dbReference type="NCBI Taxonomy" id="221442"/>
    <lineage>
        <taxon>Eukaryota</taxon>
        <taxon>Haptista</taxon>
        <taxon>Haptophyta</taxon>
        <taxon>Prymnesiophyceae</taxon>
        <taxon>Coccolithales</taxon>
        <taxon>Coccolithaceae</taxon>
        <taxon>Coccolithus</taxon>
    </lineage>
</organism>
<reference evidence="6" key="1">
    <citation type="submission" date="2021-01" db="EMBL/GenBank/DDBJ databases">
        <authorList>
            <person name="Corre E."/>
            <person name="Pelletier E."/>
            <person name="Niang G."/>
            <person name="Scheremetjew M."/>
            <person name="Finn R."/>
            <person name="Kale V."/>
            <person name="Holt S."/>
            <person name="Cochrane G."/>
            <person name="Meng A."/>
            <person name="Brown T."/>
            <person name="Cohen L."/>
        </authorList>
    </citation>
    <scope>NUCLEOTIDE SEQUENCE</scope>
    <source>
        <strain evidence="6">PLY182g</strain>
    </source>
</reference>
<proteinExistence type="predicted"/>
<dbReference type="Pfam" id="PF13499">
    <property type="entry name" value="EF-hand_7"/>
    <property type="match status" value="1"/>
</dbReference>
<evidence type="ECO:0000259" key="5">
    <source>
        <dbReference type="PROSITE" id="PS50222"/>
    </source>
</evidence>
<dbReference type="SUPFAM" id="SSF47473">
    <property type="entry name" value="EF-hand"/>
    <property type="match status" value="1"/>
</dbReference>
<evidence type="ECO:0000256" key="2">
    <source>
        <dbReference type="ARBA" id="ARBA00022737"/>
    </source>
</evidence>
<dbReference type="PROSITE" id="PS50222">
    <property type="entry name" value="EF_HAND_2"/>
    <property type="match status" value="3"/>
</dbReference>
<dbReference type="PROSITE" id="PS00018">
    <property type="entry name" value="EF_HAND_1"/>
    <property type="match status" value="2"/>
</dbReference>
<dbReference type="PANTHER" id="PTHR10891">
    <property type="entry name" value="EF-HAND CALCIUM-BINDING DOMAIN CONTAINING PROTEIN"/>
    <property type="match status" value="1"/>
</dbReference>
<dbReference type="GO" id="GO:0005509">
    <property type="term" value="F:calcium ion binding"/>
    <property type="evidence" value="ECO:0007669"/>
    <property type="project" value="InterPro"/>
</dbReference>
<dbReference type="EMBL" id="HBEY01006596">
    <property type="protein sequence ID" value="CAD8599907.1"/>
    <property type="molecule type" value="Transcribed_RNA"/>
</dbReference>
<feature type="chain" id="PRO_5030671875" description="EF-hand domain-containing protein" evidence="4">
    <location>
        <begin position="19"/>
        <end position="230"/>
    </location>
</feature>
<feature type="signal peptide" evidence="4">
    <location>
        <begin position="1"/>
        <end position="18"/>
    </location>
</feature>
<dbReference type="InterPro" id="IPR011992">
    <property type="entry name" value="EF-hand-dom_pair"/>
</dbReference>
<dbReference type="InterPro" id="IPR039647">
    <property type="entry name" value="EF_hand_pair_protein_CML-like"/>
</dbReference>
<keyword evidence="3" id="KW-0106">Calcium</keyword>
<keyword evidence="2" id="KW-0677">Repeat</keyword>
<name>A0A7S0L234_9EUKA</name>
<sequence>MLTLFGPALVALAGAHWAGVPMHGSMRVLKLRNIAVHALSKSDDQTPIPARTSVYQTLSDSQITNIHDAADALFNVLDRNGDNSISEQELASHLLLARYTEEAILTLFQTLDVDSDGSVSRVELREAFVRHPPLRNAPAMGTLEKSKRAAVHVEADKIFSAINLNQDGLLSLQELQEYLAVTDGEEYVPAAVSKIFKTLDGNSDGSITPSEFRGGYVRYRAVRLALSRYQ</sequence>
<feature type="domain" description="EF-hand" evidence="5">
    <location>
        <begin position="187"/>
        <end position="222"/>
    </location>
</feature>
<evidence type="ECO:0000313" key="6">
    <source>
        <dbReference type="EMBL" id="CAD8599907.1"/>
    </source>
</evidence>